<gene>
    <name evidence="2" type="ORF">DAERI_140108</name>
</gene>
<dbReference type="EMBL" id="BFAG01000014">
    <property type="protein sequence ID" value="GBF07447.1"/>
    <property type="molecule type" value="Genomic_DNA"/>
</dbReference>
<dbReference type="RefSeq" id="WP_103130760.1">
    <property type="nucleotide sequence ID" value="NZ_BFAG01000014.1"/>
</dbReference>
<evidence type="ECO:0000313" key="3">
    <source>
        <dbReference type="Proteomes" id="UP000236569"/>
    </source>
</evidence>
<dbReference type="InterPro" id="IPR055760">
    <property type="entry name" value="DUF7336"/>
</dbReference>
<accession>A0A2I9DWN5</accession>
<dbReference type="OrthoDB" id="1551149at2"/>
<evidence type="ECO:0000259" key="1">
    <source>
        <dbReference type="Pfam" id="PF24024"/>
    </source>
</evidence>
<protein>
    <recommendedName>
        <fullName evidence="1">DUF7336 domain-containing protein</fullName>
    </recommendedName>
</protein>
<name>A0A2I9DWN5_9DEIO</name>
<dbReference type="AlphaFoldDB" id="A0A2I9DWN5"/>
<comment type="caution">
    <text evidence="2">The sequence shown here is derived from an EMBL/GenBank/DDBJ whole genome shotgun (WGS) entry which is preliminary data.</text>
</comment>
<keyword evidence="3" id="KW-1185">Reference proteome</keyword>
<dbReference type="Proteomes" id="UP000236569">
    <property type="component" value="Unassembled WGS sequence"/>
</dbReference>
<reference evidence="3" key="1">
    <citation type="submission" date="2018-01" db="EMBL/GenBank/DDBJ databases">
        <title>Draft Genome Sequence of the Radioresistant Bacterium Deinococcus aerius TR0125, Isolated from the Higher Atmosphere above Japan.</title>
        <authorList>
            <person name="Satoh K."/>
            <person name="Arai H."/>
            <person name="Sanzen T."/>
            <person name="Kawaguchi Y."/>
            <person name="Hayashi H."/>
            <person name="Yokobori S."/>
            <person name="Yamagishi A."/>
            <person name="Oono Y."/>
            <person name="Narumi I."/>
        </authorList>
    </citation>
    <scope>NUCLEOTIDE SEQUENCE [LARGE SCALE GENOMIC DNA]</scope>
    <source>
        <strain evidence="3">TR0125</strain>
    </source>
</reference>
<feature type="domain" description="DUF7336" evidence="1">
    <location>
        <begin position="4"/>
        <end position="66"/>
    </location>
</feature>
<proteinExistence type="predicted"/>
<organism evidence="2 3">
    <name type="scientific">Deinococcus aerius</name>
    <dbReference type="NCBI Taxonomy" id="200253"/>
    <lineage>
        <taxon>Bacteria</taxon>
        <taxon>Thermotogati</taxon>
        <taxon>Deinococcota</taxon>
        <taxon>Deinococci</taxon>
        <taxon>Deinococcales</taxon>
        <taxon>Deinococcaceae</taxon>
        <taxon>Deinococcus</taxon>
    </lineage>
</organism>
<dbReference type="Pfam" id="PF24024">
    <property type="entry name" value="DUF7336"/>
    <property type="match status" value="1"/>
</dbReference>
<evidence type="ECO:0000313" key="2">
    <source>
        <dbReference type="EMBL" id="GBF07447.1"/>
    </source>
</evidence>
<sequence>MREVFIVQHVHEFGDGNEDVKMIGVYSDRASAEAAVERLSRQPGFRDCPEGFHVDAYRLGEDHWTSGYVNAFDDVENEAH</sequence>